<dbReference type="AlphaFoldDB" id="A0A1B1Y1Z7"/>
<dbReference type="Proteomes" id="UP000092967">
    <property type="component" value="Chromosome"/>
</dbReference>
<evidence type="ECO:0000313" key="1">
    <source>
        <dbReference type="EMBL" id="ANW94791.1"/>
    </source>
</evidence>
<reference evidence="1 2" key="1">
    <citation type="submission" date="2016-02" db="EMBL/GenBank/DDBJ databases">
        <authorList>
            <person name="Wen L."/>
            <person name="He K."/>
            <person name="Yang H."/>
        </authorList>
    </citation>
    <scope>NUCLEOTIDE SEQUENCE [LARGE SCALE GENOMIC DNA]</scope>
    <source>
        <strain evidence="1 2">CZ1127</strain>
    </source>
</reference>
<dbReference type="SUPFAM" id="SSF53756">
    <property type="entry name" value="UDP-Glycosyltransferase/glycogen phosphorylase"/>
    <property type="match status" value="1"/>
</dbReference>
<dbReference type="EMBL" id="CP014224">
    <property type="protein sequence ID" value="ANW94791.1"/>
    <property type="molecule type" value="Genomic_DNA"/>
</dbReference>
<protein>
    <recommendedName>
        <fullName evidence="3">Mannosyltransferase</fullName>
    </recommendedName>
</protein>
<organism evidence="1 2">
    <name type="scientific">Wenyingzhuangia fucanilytica</name>
    <dbReference type="NCBI Taxonomy" id="1790137"/>
    <lineage>
        <taxon>Bacteria</taxon>
        <taxon>Pseudomonadati</taxon>
        <taxon>Bacteroidota</taxon>
        <taxon>Flavobacteriia</taxon>
        <taxon>Flavobacteriales</taxon>
        <taxon>Flavobacteriaceae</taxon>
        <taxon>Wenyingzhuangia</taxon>
    </lineage>
</organism>
<gene>
    <name evidence="1" type="ORF">AXE80_00115</name>
</gene>
<dbReference type="KEGG" id="wfu:AXE80_00115"/>
<evidence type="ECO:0008006" key="3">
    <source>
        <dbReference type="Google" id="ProtNLM"/>
    </source>
</evidence>
<sequence>MSKRIHIVSFDVPYPPNYGGVVDVFYKLKALKELGVKIVLHTFEYGRGEQKELNKYCDEVYYYKRKVSFKLQFSILPFIVKTRENALLKKRLLAANSAILFEGLHTTFLLKDKAFKNLKKIVRLHNIEHHYYNGLAKSETKLWKKLFFKIEALRLRKYQAVLKNAEHLFSISLAEQKYFSNVFRTKSTYLPVFSDLNFKDLLPQENYVLWHGDLRVSDNIKSALFAIDVVKNTQYKLIIASSFLPEIIKQQCKDHHNIVIDTLEKENVLEELLLKAKVNLLFTYQATGIKLKLLNALAKSRFVIVNDLMIDGSGLSDLCVVANSKQEVLHQINQLMNLSFTENDREMRKELMQPFDVKVNAQKIVDLLD</sequence>
<evidence type="ECO:0000313" key="2">
    <source>
        <dbReference type="Proteomes" id="UP000092967"/>
    </source>
</evidence>
<dbReference type="OrthoDB" id="1094459at2"/>
<dbReference type="RefSeq" id="WP_068823895.1">
    <property type="nucleotide sequence ID" value="NZ_CP014224.1"/>
</dbReference>
<name>A0A1B1Y1Z7_9FLAO</name>
<accession>A0A1B1Y1Z7</accession>
<proteinExistence type="predicted"/>
<dbReference type="STRING" id="1790137.AXE80_00115"/>
<keyword evidence="2" id="KW-1185">Reference proteome</keyword>